<evidence type="ECO:0000313" key="1">
    <source>
        <dbReference type="EMBL" id="ESQ28970.1"/>
    </source>
</evidence>
<reference evidence="1 2" key="1">
    <citation type="journal article" date="2013" name="Front. Plant Sci.">
        <title>The Reference Genome of the Halophytic Plant Eutrema salsugineum.</title>
        <authorList>
            <person name="Yang R."/>
            <person name="Jarvis D.E."/>
            <person name="Chen H."/>
            <person name="Beilstein M.A."/>
            <person name="Grimwood J."/>
            <person name="Jenkins J."/>
            <person name="Shu S."/>
            <person name="Prochnik S."/>
            <person name="Xin M."/>
            <person name="Ma C."/>
            <person name="Schmutz J."/>
            <person name="Wing R.A."/>
            <person name="Mitchell-Olds T."/>
            <person name="Schumaker K.S."/>
            <person name="Wang X."/>
        </authorList>
    </citation>
    <scope>NUCLEOTIDE SEQUENCE [LARGE SCALE GENOMIC DNA]</scope>
</reference>
<keyword evidence="2" id="KW-1185">Reference proteome</keyword>
<sequence>MQILRSVVAQCYRRGRSLGIANLAISLHQLVPMSGSEKVRKLETGYRVAFGE</sequence>
<organism evidence="1 2">
    <name type="scientific">Eutrema salsugineum</name>
    <name type="common">Saltwater cress</name>
    <name type="synonym">Sisymbrium salsugineum</name>
    <dbReference type="NCBI Taxonomy" id="72664"/>
    <lineage>
        <taxon>Eukaryota</taxon>
        <taxon>Viridiplantae</taxon>
        <taxon>Streptophyta</taxon>
        <taxon>Embryophyta</taxon>
        <taxon>Tracheophyta</taxon>
        <taxon>Spermatophyta</taxon>
        <taxon>Magnoliopsida</taxon>
        <taxon>eudicotyledons</taxon>
        <taxon>Gunneridae</taxon>
        <taxon>Pentapetalae</taxon>
        <taxon>rosids</taxon>
        <taxon>malvids</taxon>
        <taxon>Brassicales</taxon>
        <taxon>Brassicaceae</taxon>
        <taxon>Eutremeae</taxon>
        <taxon>Eutrema</taxon>
    </lineage>
</organism>
<evidence type="ECO:0000313" key="2">
    <source>
        <dbReference type="Proteomes" id="UP000030689"/>
    </source>
</evidence>
<gene>
    <name evidence="1" type="ORF">EUTSA_v10023796mg</name>
</gene>
<dbReference type="KEGG" id="eus:EUTSA_v10023796mg"/>
<accession>V4JUC5</accession>
<proteinExistence type="predicted"/>
<protein>
    <submittedName>
        <fullName evidence="1">Uncharacterized protein</fullName>
    </submittedName>
</protein>
<dbReference type="EMBL" id="KI517881">
    <property type="protein sequence ID" value="ESQ28970.1"/>
    <property type="molecule type" value="Genomic_DNA"/>
</dbReference>
<dbReference type="Gramene" id="ESQ28970">
    <property type="protein sequence ID" value="ESQ28970"/>
    <property type="gene ID" value="EUTSA_v10023796mg"/>
</dbReference>
<dbReference type="Proteomes" id="UP000030689">
    <property type="component" value="Unassembled WGS sequence"/>
</dbReference>
<name>V4JUC5_EUTSA</name>
<dbReference type="AlphaFoldDB" id="V4JUC5"/>